<dbReference type="HOGENOM" id="CLU_047698_0_0_11"/>
<protein>
    <submittedName>
        <fullName evidence="3">Transposase, IS4 family</fullName>
    </submittedName>
</protein>
<feature type="domain" description="Transposase DDE" evidence="2">
    <location>
        <begin position="11"/>
        <end position="465"/>
    </location>
</feature>
<evidence type="ECO:0000256" key="1">
    <source>
        <dbReference type="SAM" id="MobiDB-lite"/>
    </source>
</evidence>
<feature type="region of interest" description="Disordered" evidence="1">
    <location>
        <begin position="468"/>
        <end position="511"/>
    </location>
</feature>
<dbReference type="Pfam" id="PF13701">
    <property type="entry name" value="DDE_Tnp_1_4"/>
    <property type="match status" value="1"/>
</dbReference>
<name>D5P2B7_9MYCO</name>
<dbReference type="InterPro" id="IPR025668">
    <property type="entry name" value="Tnp_DDE_dom"/>
</dbReference>
<feature type="compositionally biased region" description="Basic and acidic residues" evidence="1">
    <location>
        <begin position="487"/>
        <end position="498"/>
    </location>
</feature>
<comment type="caution">
    <text evidence="3">The sequence shown here is derived from an EMBL/GenBank/DDBJ whole genome shotgun (WGS) entry which is preliminary data.</text>
</comment>
<gene>
    <name evidence="3" type="ORF">HMPREF0591_0324</name>
</gene>
<dbReference type="InterPro" id="IPR047960">
    <property type="entry name" value="Transpos_IS1380"/>
</dbReference>
<dbReference type="EMBL" id="ADNV01000052">
    <property type="protein sequence ID" value="EFG79779.1"/>
    <property type="molecule type" value="Genomic_DNA"/>
</dbReference>
<dbReference type="AlphaFoldDB" id="D5P2B7"/>
<evidence type="ECO:0000313" key="4">
    <source>
        <dbReference type="Proteomes" id="UP000003653"/>
    </source>
</evidence>
<dbReference type="Proteomes" id="UP000003653">
    <property type="component" value="Unassembled WGS sequence"/>
</dbReference>
<proteinExistence type="predicted"/>
<evidence type="ECO:0000259" key="2">
    <source>
        <dbReference type="Pfam" id="PF13701"/>
    </source>
</evidence>
<reference evidence="3 4" key="1">
    <citation type="submission" date="2010-04" db="EMBL/GenBank/DDBJ databases">
        <authorList>
            <person name="Muzny D."/>
            <person name="Qin X."/>
            <person name="Deng J."/>
            <person name="Jiang H."/>
            <person name="Liu Y."/>
            <person name="Qu J."/>
            <person name="Song X.-Z."/>
            <person name="Zhang L."/>
            <person name="Thornton R."/>
            <person name="Coyle M."/>
            <person name="Francisco L."/>
            <person name="Jackson L."/>
            <person name="Javaid M."/>
            <person name="Korchina V."/>
            <person name="Kovar C."/>
            <person name="Mata R."/>
            <person name="Mathew T."/>
            <person name="Ngo R."/>
            <person name="Nguyen L."/>
            <person name="Nguyen N."/>
            <person name="Okwuonu G."/>
            <person name="Ongeri F."/>
            <person name="Pham C."/>
            <person name="Simmons D."/>
            <person name="Wilczek-Boney K."/>
            <person name="Hale W."/>
            <person name="Jakkamsetti A."/>
            <person name="Pham P."/>
            <person name="Ruth R."/>
            <person name="San Lucas F."/>
            <person name="Warren J."/>
            <person name="Zhang J."/>
            <person name="Zhao Z."/>
            <person name="Zhou C."/>
            <person name="Zhu D."/>
            <person name="Lee S."/>
            <person name="Bess C."/>
            <person name="Blankenburg K."/>
            <person name="Forbes L."/>
            <person name="Fu Q."/>
            <person name="Gubbala S."/>
            <person name="Hirani K."/>
            <person name="Jayaseelan J.C."/>
            <person name="Lara F."/>
            <person name="Munidasa M."/>
            <person name="Palculict T."/>
            <person name="Patil S."/>
            <person name="Pu L.-L."/>
            <person name="Saada N."/>
            <person name="Tang L."/>
            <person name="Weissenberger G."/>
            <person name="Zhu Y."/>
            <person name="Hemphill L."/>
            <person name="Shang Y."/>
            <person name="Youmans B."/>
            <person name="Ayvaz T."/>
            <person name="Ross M."/>
            <person name="Santibanez J."/>
            <person name="Aqrawi P."/>
            <person name="Gross S."/>
            <person name="Joshi V."/>
            <person name="Fowler G."/>
            <person name="Nazareth L."/>
            <person name="Reid J."/>
            <person name="Worley K."/>
            <person name="Petrosino J."/>
            <person name="Highlander S."/>
            <person name="Gibbs R."/>
        </authorList>
    </citation>
    <scope>NUCLEOTIDE SEQUENCE [LARGE SCALE GENOMIC DNA]</scope>
    <source>
        <strain evidence="3 4">ATCC BAA-614</strain>
    </source>
</reference>
<organism evidence="3 4">
    <name type="scientific">Mycobacterium parascrofulaceum ATCC BAA-614</name>
    <dbReference type="NCBI Taxonomy" id="525368"/>
    <lineage>
        <taxon>Bacteria</taxon>
        <taxon>Bacillati</taxon>
        <taxon>Actinomycetota</taxon>
        <taxon>Actinomycetes</taxon>
        <taxon>Mycobacteriales</taxon>
        <taxon>Mycobacteriaceae</taxon>
        <taxon>Mycobacterium</taxon>
        <taxon>Mycobacterium simiae complex</taxon>
    </lineage>
</organism>
<dbReference type="eggNOG" id="COG3385">
    <property type="taxonomic scope" value="Bacteria"/>
</dbReference>
<accession>D5P2B7</accession>
<dbReference type="NCBIfam" id="NF033539">
    <property type="entry name" value="transpos_IS1380"/>
    <property type="match status" value="1"/>
</dbReference>
<sequence length="511" mass="55955">MKRNAVAGLVVDHRRESLVTSSGAVMINETIRAAGLRPALSKVLSAWCPSRARHDPGKVLLDVAIGVALGGDCLADVAAVRAQRDLFGSVASDPTVSRLFAALAVDTATTDAAVAALRSARAAARERVWSRCRPLAGTPGTRDGGQVIVDIDATVVTAHSDKQGAEATHKMSYGFAPMCAFVDHGEHGTGETLALDLRPGKASPFNSADHITVLGAALDQLPLVERGQVLVRADAGGASKAFLHHLTDAGLQYSIGFPAHGPVQAAIETIPEQAWVAALDSDGAPREGAQVAELTNWMPTPVKPTRSPAKYGPQEWPRGMRVIARRERPHPGAQLRLTDHNGWRITCFATNTRATGWTLPTLEVRHRQRARAEDRIRCLKDTGLRNLPFHSYQANRIWLEIVALASDLIAWTQTLAFADHQPARKWEPKRFRFRLLAVAGRIIRTGRRRRLRLPQHWPWNHLIDTGWANPAPPEQIPRPTIRPRTRRTGEHSAGEHRCTTARQLQRPPPTR</sequence>
<keyword evidence="4" id="KW-1185">Reference proteome</keyword>
<evidence type="ECO:0000313" key="3">
    <source>
        <dbReference type="EMBL" id="EFG79779.1"/>
    </source>
</evidence>